<dbReference type="CDD" id="cd02440">
    <property type="entry name" value="AdoMet_MTases"/>
    <property type="match status" value="1"/>
</dbReference>
<evidence type="ECO:0000259" key="1">
    <source>
        <dbReference type="Pfam" id="PF10119"/>
    </source>
</evidence>
<dbReference type="InterPro" id="IPR029063">
    <property type="entry name" value="SAM-dependent_MTases_sf"/>
</dbReference>
<keyword evidence="5" id="KW-1185">Reference proteome</keyword>
<accession>A0A6M5YTL7</accession>
<dbReference type="InterPro" id="IPR050723">
    <property type="entry name" value="CFA/CMAS"/>
</dbReference>
<dbReference type="Pfam" id="PF13649">
    <property type="entry name" value="Methyltransf_25"/>
    <property type="match status" value="1"/>
</dbReference>
<dbReference type="Pfam" id="PF21782">
    <property type="entry name" value="WHD_PKMT"/>
    <property type="match status" value="1"/>
</dbReference>
<evidence type="ECO:0000259" key="2">
    <source>
        <dbReference type="Pfam" id="PF13649"/>
    </source>
</evidence>
<name>A0A6M5YTL7_9BACT</name>
<keyword evidence="4" id="KW-0808">Transferase</keyword>
<evidence type="ECO:0000313" key="5">
    <source>
        <dbReference type="Proteomes" id="UP000503447"/>
    </source>
</evidence>
<dbReference type="Gene3D" id="3.40.50.150">
    <property type="entry name" value="Vaccinia Virus protein VP39"/>
    <property type="match status" value="1"/>
</dbReference>
<reference evidence="5" key="1">
    <citation type="submission" date="2020-05" db="EMBL/GenBank/DDBJ databases">
        <title>Frigoriglobus tundricola gen. nov., sp. nov., a psychrotolerant cellulolytic planctomycete of the family Gemmataceae with two divergent copies of 16S rRNA gene.</title>
        <authorList>
            <person name="Kulichevskaya I.S."/>
            <person name="Ivanova A.A."/>
            <person name="Naumoff D.G."/>
            <person name="Beletsky A.V."/>
            <person name="Rijpstra W.I.C."/>
            <person name="Sinninghe Damste J.S."/>
            <person name="Mardanov A.V."/>
            <person name="Ravin N.V."/>
            <person name="Dedysh S.N."/>
        </authorList>
    </citation>
    <scope>NUCLEOTIDE SEQUENCE [LARGE SCALE GENOMIC DNA]</scope>
    <source>
        <strain evidence="5">PL17</strain>
    </source>
</reference>
<feature type="domain" description="Methyltransferase" evidence="2">
    <location>
        <begin position="47"/>
        <end position="144"/>
    </location>
</feature>
<evidence type="ECO:0000313" key="4">
    <source>
        <dbReference type="EMBL" id="QJW97415.1"/>
    </source>
</evidence>
<organism evidence="4 5">
    <name type="scientific">Frigoriglobus tundricola</name>
    <dbReference type="NCBI Taxonomy" id="2774151"/>
    <lineage>
        <taxon>Bacteria</taxon>
        <taxon>Pseudomonadati</taxon>
        <taxon>Planctomycetota</taxon>
        <taxon>Planctomycetia</taxon>
        <taxon>Gemmatales</taxon>
        <taxon>Gemmataceae</taxon>
        <taxon>Frigoriglobus</taxon>
    </lineage>
</organism>
<dbReference type="InterPro" id="IPR018773">
    <property type="entry name" value="MeTrfase_reg_dom_prd"/>
</dbReference>
<evidence type="ECO:0000259" key="3">
    <source>
        <dbReference type="Pfam" id="PF21782"/>
    </source>
</evidence>
<dbReference type="GO" id="GO:0032259">
    <property type="term" value="P:methylation"/>
    <property type="evidence" value="ECO:0007669"/>
    <property type="project" value="UniProtKB-KW"/>
</dbReference>
<dbReference type="RefSeq" id="WP_171472786.1">
    <property type="nucleotide sequence ID" value="NZ_CP053452.2"/>
</dbReference>
<dbReference type="GO" id="GO:0008168">
    <property type="term" value="F:methyltransferase activity"/>
    <property type="evidence" value="ECO:0007669"/>
    <property type="project" value="UniProtKB-KW"/>
</dbReference>
<dbReference type="PANTHER" id="PTHR43667">
    <property type="entry name" value="CYCLOPROPANE-FATTY-ACYL-PHOSPHOLIPID SYNTHASE"/>
    <property type="match status" value="1"/>
</dbReference>
<dbReference type="Proteomes" id="UP000503447">
    <property type="component" value="Chromosome"/>
</dbReference>
<protein>
    <submittedName>
        <fullName evidence="4">SAM-dependent methyltransferase</fullName>
    </submittedName>
</protein>
<gene>
    <name evidence="4" type="ORF">FTUN_4989</name>
</gene>
<dbReference type="Pfam" id="PF10119">
    <property type="entry name" value="MethyTransf_Reg"/>
    <property type="match status" value="1"/>
</dbReference>
<feature type="domain" description="PKMT C-terminal winged helix" evidence="3">
    <location>
        <begin position="423"/>
        <end position="520"/>
    </location>
</feature>
<proteinExistence type="predicted"/>
<dbReference type="EMBL" id="CP053452">
    <property type="protein sequence ID" value="QJW97415.1"/>
    <property type="molecule type" value="Genomic_DNA"/>
</dbReference>
<dbReference type="InterPro" id="IPR041698">
    <property type="entry name" value="Methyltransf_25"/>
</dbReference>
<sequence length="523" mass="56547">MSDTPATNSYDAVPYDSLPFAQTHPSRLATVATLFGLTPPPPARCRVLELGCAAGGNLIPMAEALPESTFVGVDLSARQIDDGARVVRAAGLTNVSLRHASITDIDAGYGSFDYILCHGVFSWVPRAVQEKILTVCADHLAPNGVAYISYNTYPGWHMRGMIRDMMRYHALRFEDPVQRIGQARALLDFLAQTAKQDTGAYAVLLRSELEFMRDQSDHYIYHEQLEDVNEPVYFHQFVERATARGLSYLGEARVSTMVSGNFGADVQKTLALLAPDQIQTEQYLDFVRNRTFRETLLVRADQTPNWGIEPDRVRGLSFASGGKLVGRKLDLGSGSAAQFQSRTGMVVSASAPLFKAALLTLTEEWPGTVPFTDLLQRAVEKLSRAATAGDASALALGLLNAHIASDLVELHAVPVSFARVPGEAPVALVHARLRAADGHATVANRRHEVVKLADLSLHLLPLLDGTRDRAALTDALTERALAGQLTVQKGGHAMSEPTEVRAALAAALGPTLDALARDALLVN</sequence>
<dbReference type="KEGG" id="ftj:FTUN_4989"/>
<dbReference type="InterPro" id="IPR048976">
    <property type="entry name" value="WHD_PKMT"/>
</dbReference>
<dbReference type="AlphaFoldDB" id="A0A6M5YTL7"/>
<dbReference type="PANTHER" id="PTHR43667:SF2">
    <property type="entry name" value="FATTY ACID C-METHYL TRANSFERASE"/>
    <property type="match status" value="1"/>
</dbReference>
<keyword evidence="4" id="KW-0489">Methyltransferase</keyword>
<feature type="domain" description="Methyltransferase regulatory" evidence="1">
    <location>
        <begin position="217"/>
        <end position="299"/>
    </location>
</feature>
<dbReference type="SUPFAM" id="SSF53335">
    <property type="entry name" value="S-adenosyl-L-methionine-dependent methyltransferases"/>
    <property type="match status" value="1"/>
</dbReference>